<proteinExistence type="predicted"/>
<dbReference type="EMBL" id="CADCXN010000064">
    <property type="protein sequence ID" value="CAA9891141.1"/>
    <property type="molecule type" value="Genomic_DNA"/>
</dbReference>
<evidence type="ECO:0000313" key="3">
    <source>
        <dbReference type="Proteomes" id="UP000494216"/>
    </source>
</evidence>
<evidence type="ECO:0000256" key="1">
    <source>
        <dbReference type="SAM" id="SignalP"/>
    </source>
</evidence>
<protein>
    <submittedName>
        <fullName evidence="2">Uncharacterized protein</fullName>
    </submittedName>
</protein>
<keyword evidence="3" id="KW-1185">Reference proteome</keyword>
<reference evidence="2 3" key="1">
    <citation type="submission" date="2020-02" db="EMBL/GenBank/DDBJ databases">
        <authorList>
            <person name="Hogendoorn C."/>
        </authorList>
    </citation>
    <scope>NUCLEOTIDE SEQUENCE [LARGE SCALE GENOMIC DNA]</scope>
    <source>
        <strain evidence="2">METHB21</strain>
    </source>
</reference>
<feature type="signal peptide" evidence="1">
    <location>
        <begin position="1"/>
        <end position="22"/>
    </location>
</feature>
<sequence>MNLTHKIAALVLSLFLLEVGHAAGEPVNEDLSLLFLLSDEMVALAKQGDSEGFTEMANAALKLTAENRNNSMILPRASAKLRAAKYAVKAGNFKEGIEAVEQAKAIMTKKKVLNWDGGSE</sequence>
<evidence type="ECO:0000313" key="2">
    <source>
        <dbReference type="EMBL" id="CAA9891141.1"/>
    </source>
</evidence>
<dbReference type="RefSeq" id="WP_174626025.1">
    <property type="nucleotide sequence ID" value="NZ_CADCXN010000064.1"/>
</dbReference>
<organism evidence="2 3">
    <name type="scientific">Candidatus Methylobacter favarea</name>
    <dbReference type="NCBI Taxonomy" id="2707345"/>
    <lineage>
        <taxon>Bacteria</taxon>
        <taxon>Pseudomonadati</taxon>
        <taxon>Pseudomonadota</taxon>
        <taxon>Gammaproteobacteria</taxon>
        <taxon>Methylococcales</taxon>
        <taxon>Methylococcaceae</taxon>
        <taxon>Methylobacter</taxon>
    </lineage>
</organism>
<name>A0A8S0YA57_9GAMM</name>
<accession>A0A8S0YA57</accession>
<gene>
    <name evidence="2" type="ORF">METHB2_350020</name>
</gene>
<dbReference type="Proteomes" id="UP000494216">
    <property type="component" value="Unassembled WGS sequence"/>
</dbReference>
<keyword evidence="1" id="KW-0732">Signal</keyword>
<comment type="caution">
    <text evidence="2">The sequence shown here is derived from an EMBL/GenBank/DDBJ whole genome shotgun (WGS) entry which is preliminary data.</text>
</comment>
<feature type="chain" id="PRO_5035794726" evidence="1">
    <location>
        <begin position="23"/>
        <end position="120"/>
    </location>
</feature>
<dbReference type="AlphaFoldDB" id="A0A8S0YA57"/>